<keyword evidence="1" id="KW-0456">Lyase</keyword>
<comment type="caution">
    <text evidence="1">The sequence shown here is derived from an EMBL/GenBank/DDBJ whole genome shotgun (WGS) entry which is preliminary data.</text>
</comment>
<gene>
    <name evidence="1" type="ORF">HPHPH34_0256</name>
</gene>
<dbReference type="AlphaFoldDB" id="J0PGN9"/>
<evidence type="ECO:0000313" key="2">
    <source>
        <dbReference type="Proteomes" id="UP000004741"/>
    </source>
</evidence>
<dbReference type="Proteomes" id="UP000004741">
    <property type="component" value="Unassembled WGS sequence"/>
</dbReference>
<name>J0PGN9_HELPX</name>
<dbReference type="PATRIC" id="fig|992069.3.peg.247"/>
<dbReference type="GO" id="GO:0004049">
    <property type="term" value="F:anthranilate synthase activity"/>
    <property type="evidence" value="ECO:0007669"/>
    <property type="project" value="UniProtKB-EC"/>
</dbReference>
<evidence type="ECO:0000313" key="1">
    <source>
        <dbReference type="EMBL" id="EJB97752.1"/>
    </source>
</evidence>
<sequence length="37" mass="4374">MMISLIEKAPCIPYPLALYEKLEQPHTLLFEYHAEIQ</sequence>
<dbReference type="EC" id="4.1.3.27" evidence="1"/>
<protein>
    <submittedName>
        <fullName evidence="1">Anthranilate synthase aminase component domain protein</fullName>
        <ecNumber evidence="1">4.1.3.27</ecNumber>
    </submittedName>
</protein>
<accession>J0PGN9</accession>
<dbReference type="EMBL" id="AKPH01000001">
    <property type="protein sequence ID" value="EJB97752.1"/>
    <property type="molecule type" value="Genomic_DNA"/>
</dbReference>
<reference evidence="1 2" key="1">
    <citation type="journal article" date="2013" name="Pathog. Dis.">
        <title>Genome sequences of 65 Helicobacter pylori strains isolated from asymptomatic individuals and patients with gastric cancer, peptic ulcer disease, or gastritis.</title>
        <authorList>
            <person name="Blanchard T.G."/>
            <person name="Czinn S.J."/>
            <person name="Correa P."/>
            <person name="Nakazawa T."/>
            <person name="Keelan M."/>
            <person name="Morningstar L."/>
            <person name="Santana-Cruz I."/>
            <person name="Maroo A."/>
            <person name="McCracken C."/>
            <person name="Shefchek K."/>
            <person name="Daugherty S."/>
            <person name="Song Y."/>
            <person name="Fraser C.M."/>
            <person name="Fricke W.F."/>
        </authorList>
    </citation>
    <scope>NUCLEOTIDE SEQUENCE [LARGE SCALE GENOMIC DNA]</scope>
    <source>
        <strain evidence="1 2">Hp H-34</strain>
    </source>
</reference>
<proteinExistence type="predicted"/>
<organism evidence="1 2">
    <name type="scientific">Helicobacter pylori Hp H-34</name>
    <dbReference type="NCBI Taxonomy" id="992069"/>
    <lineage>
        <taxon>Bacteria</taxon>
        <taxon>Pseudomonadati</taxon>
        <taxon>Campylobacterota</taxon>
        <taxon>Epsilonproteobacteria</taxon>
        <taxon>Campylobacterales</taxon>
        <taxon>Helicobacteraceae</taxon>
        <taxon>Helicobacter</taxon>
    </lineage>
</organism>